<dbReference type="SUPFAM" id="SSF111384">
    <property type="entry name" value="OmpH-like"/>
    <property type="match status" value="1"/>
</dbReference>
<dbReference type="GO" id="GO:0050821">
    <property type="term" value="P:protein stabilization"/>
    <property type="evidence" value="ECO:0007669"/>
    <property type="project" value="TreeGrafter"/>
</dbReference>
<dbReference type="PANTHER" id="PTHR35089">
    <property type="entry name" value="CHAPERONE PROTEIN SKP"/>
    <property type="match status" value="1"/>
</dbReference>
<dbReference type="SMART" id="SM00935">
    <property type="entry name" value="OmpH"/>
    <property type="match status" value="1"/>
</dbReference>
<organism evidence="3">
    <name type="scientific">marine sediment metagenome</name>
    <dbReference type="NCBI Taxonomy" id="412755"/>
    <lineage>
        <taxon>unclassified sequences</taxon>
        <taxon>metagenomes</taxon>
        <taxon>ecological metagenomes</taxon>
    </lineage>
</organism>
<evidence type="ECO:0000256" key="2">
    <source>
        <dbReference type="ARBA" id="ARBA00022729"/>
    </source>
</evidence>
<dbReference type="GO" id="GO:0005829">
    <property type="term" value="C:cytosol"/>
    <property type="evidence" value="ECO:0007669"/>
    <property type="project" value="TreeGrafter"/>
</dbReference>
<evidence type="ECO:0000256" key="1">
    <source>
        <dbReference type="ARBA" id="ARBA00009091"/>
    </source>
</evidence>
<protein>
    <recommendedName>
        <fullName evidence="4">Outer membrane chaperone Skp (OmpH)</fullName>
    </recommendedName>
</protein>
<gene>
    <name evidence="3" type="ORF">LCGC14_1185870</name>
</gene>
<sequence length="178" mass="20448">MWRSSSKILLLALLFTFLVFTGFAQESGKVGIVNSNEVIQKSTEGKTVMAQLQEKDKSNSSRISTMDEKMRELETKLNTQRLTLTQESILQLTSELERKRTERKRFAEDSLRELQELRFRLFSKVQDEVIPIIEGLGKERNLNIIFDLANSGAVYVNPTIDLTEEVIKRYNASKATKK</sequence>
<reference evidence="3" key="1">
    <citation type="journal article" date="2015" name="Nature">
        <title>Complex archaea that bridge the gap between prokaryotes and eukaryotes.</title>
        <authorList>
            <person name="Spang A."/>
            <person name="Saw J.H."/>
            <person name="Jorgensen S.L."/>
            <person name="Zaremba-Niedzwiedzka K."/>
            <person name="Martijn J."/>
            <person name="Lind A.E."/>
            <person name="van Eijk R."/>
            <person name="Schleper C."/>
            <person name="Guy L."/>
            <person name="Ettema T.J."/>
        </authorList>
    </citation>
    <scope>NUCLEOTIDE SEQUENCE</scope>
</reference>
<dbReference type="PANTHER" id="PTHR35089:SF1">
    <property type="entry name" value="CHAPERONE PROTEIN SKP"/>
    <property type="match status" value="1"/>
</dbReference>
<name>A0A0F9PR86_9ZZZZ</name>
<comment type="caution">
    <text evidence="3">The sequence shown here is derived from an EMBL/GenBank/DDBJ whole genome shotgun (WGS) entry which is preliminary data.</text>
</comment>
<dbReference type="EMBL" id="LAZR01005976">
    <property type="protein sequence ID" value="KKM95667.1"/>
    <property type="molecule type" value="Genomic_DNA"/>
</dbReference>
<comment type="similarity">
    <text evidence="1">Belongs to the Skp family.</text>
</comment>
<dbReference type="InterPro" id="IPR005632">
    <property type="entry name" value="Chaperone_Skp"/>
</dbReference>
<proteinExistence type="inferred from homology"/>
<dbReference type="Pfam" id="PF03938">
    <property type="entry name" value="OmpH"/>
    <property type="match status" value="1"/>
</dbReference>
<dbReference type="AlphaFoldDB" id="A0A0F9PR86"/>
<dbReference type="GO" id="GO:0051082">
    <property type="term" value="F:unfolded protein binding"/>
    <property type="evidence" value="ECO:0007669"/>
    <property type="project" value="InterPro"/>
</dbReference>
<dbReference type="Gene3D" id="3.30.910.20">
    <property type="entry name" value="Skp domain"/>
    <property type="match status" value="1"/>
</dbReference>
<dbReference type="InterPro" id="IPR024930">
    <property type="entry name" value="Skp_dom_sf"/>
</dbReference>
<keyword evidence="2" id="KW-0732">Signal</keyword>
<evidence type="ECO:0008006" key="4">
    <source>
        <dbReference type="Google" id="ProtNLM"/>
    </source>
</evidence>
<accession>A0A0F9PR86</accession>
<evidence type="ECO:0000313" key="3">
    <source>
        <dbReference type="EMBL" id="KKM95667.1"/>
    </source>
</evidence>